<organism evidence="1 2">
    <name type="scientific">Aspergillus ibericus CBS 121593</name>
    <dbReference type="NCBI Taxonomy" id="1448316"/>
    <lineage>
        <taxon>Eukaryota</taxon>
        <taxon>Fungi</taxon>
        <taxon>Dikarya</taxon>
        <taxon>Ascomycota</taxon>
        <taxon>Pezizomycotina</taxon>
        <taxon>Eurotiomycetes</taxon>
        <taxon>Eurotiomycetidae</taxon>
        <taxon>Eurotiales</taxon>
        <taxon>Aspergillaceae</taxon>
        <taxon>Aspergillus</taxon>
        <taxon>Aspergillus subgen. Circumdati</taxon>
    </lineage>
</organism>
<dbReference type="EMBL" id="KZ824420">
    <property type="protein sequence ID" value="RAL05809.1"/>
    <property type="molecule type" value="Genomic_DNA"/>
</dbReference>
<proteinExistence type="predicted"/>
<evidence type="ECO:0000313" key="2">
    <source>
        <dbReference type="Proteomes" id="UP000249402"/>
    </source>
</evidence>
<dbReference type="VEuPathDB" id="FungiDB:BO80DRAFT_421013"/>
<accession>A0A395HE76</accession>
<evidence type="ECO:0000313" key="1">
    <source>
        <dbReference type="EMBL" id="RAL05809.1"/>
    </source>
</evidence>
<sequence length="91" mass="10023">MKLKMSSYPGFRVVGIVFQTYSPPVQFPICFCIIAFGLSTQLLWIPGVEASETPRPWGFTSLLIAESAIPQSLPSLTSDETSAETSSHWQL</sequence>
<dbReference type="AlphaFoldDB" id="A0A395HE76"/>
<gene>
    <name evidence="1" type="ORF">BO80DRAFT_421013</name>
</gene>
<reference evidence="1 2" key="1">
    <citation type="submission" date="2018-02" db="EMBL/GenBank/DDBJ databases">
        <title>The genomes of Aspergillus section Nigri reveals drivers in fungal speciation.</title>
        <authorList>
            <consortium name="DOE Joint Genome Institute"/>
            <person name="Vesth T.C."/>
            <person name="Nybo J."/>
            <person name="Theobald S."/>
            <person name="Brandl J."/>
            <person name="Frisvad J.C."/>
            <person name="Nielsen K.F."/>
            <person name="Lyhne E.K."/>
            <person name="Kogle M.E."/>
            <person name="Kuo A."/>
            <person name="Riley R."/>
            <person name="Clum A."/>
            <person name="Nolan M."/>
            <person name="Lipzen A."/>
            <person name="Salamov A."/>
            <person name="Henrissat B."/>
            <person name="Wiebenga A."/>
            <person name="De vries R.P."/>
            <person name="Grigoriev I.V."/>
            <person name="Mortensen U.H."/>
            <person name="Andersen M.R."/>
            <person name="Baker S.E."/>
        </authorList>
    </citation>
    <scope>NUCLEOTIDE SEQUENCE [LARGE SCALE GENOMIC DNA]</scope>
    <source>
        <strain evidence="1 2">CBS 121593</strain>
    </source>
</reference>
<dbReference type="Proteomes" id="UP000249402">
    <property type="component" value="Unassembled WGS sequence"/>
</dbReference>
<feature type="non-terminal residue" evidence="1">
    <location>
        <position position="91"/>
    </location>
</feature>
<name>A0A395HE76_9EURO</name>
<dbReference type="GeneID" id="37223366"/>
<protein>
    <submittedName>
        <fullName evidence="1">Uncharacterized protein</fullName>
    </submittedName>
</protein>
<dbReference type="RefSeq" id="XP_025580136.1">
    <property type="nucleotide sequence ID" value="XM_025718501.1"/>
</dbReference>
<keyword evidence="2" id="KW-1185">Reference proteome</keyword>